<evidence type="ECO:0008006" key="5">
    <source>
        <dbReference type="Google" id="ProtNLM"/>
    </source>
</evidence>
<evidence type="ECO:0000313" key="3">
    <source>
        <dbReference type="EMBL" id="ODQ92438.1"/>
    </source>
</evidence>
<feature type="region of interest" description="Disordered" evidence="1">
    <location>
        <begin position="771"/>
        <end position="791"/>
    </location>
</feature>
<proteinExistence type="predicted"/>
<name>A0A1E3RRG2_MYCFV</name>
<dbReference type="AlphaFoldDB" id="A0A1E3RRG2"/>
<dbReference type="RefSeq" id="WP_069411788.1">
    <property type="nucleotide sequence ID" value="NZ_JACKUL010000020.1"/>
</dbReference>
<evidence type="ECO:0000256" key="1">
    <source>
        <dbReference type="SAM" id="MobiDB-lite"/>
    </source>
</evidence>
<reference evidence="4" key="1">
    <citation type="submission" date="2016-09" db="EMBL/GenBank/DDBJ databases">
        <authorList>
            <person name="Greninger A.L."/>
            <person name="Jerome K.R."/>
            <person name="Mcnair B."/>
            <person name="Wallis C."/>
            <person name="Fang F."/>
        </authorList>
    </citation>
    <scope>NUCLEOTIDE SEQUENCE [LARGE SCALE GENOMIC DNA]</scope>
    <source>
        <strain evidence="4">M6</strain>
    </source>
</reference>
<dbReference type="EMBL" id="MIHA01000001">
    <property type="protein sequence ID" value="ODQ92438.1"/>
    <property type="molecule type" value="Genomic_DNA"/>
</dbReference>
<accession>A0A1E3RRG2</accession>
<evidence type="ECO:0000313" key="4">
    <source>
        <dbReference type="Proteomes" id="UP000094053"/>
    </source>
</evidence>
<organism evidence="3 4">
    <name type="scientific">Mycolicibacterium flavescens</name>
    <name type="common">Mycobacterium flavescens</name>
    <dbReference type="NCBI Taxonomy" id="1776"/>
    <lineage>
        <taxon>Bacteria</taxon>
        <taxon>Bacillati</taxon>
        <taxon>Actinomycetota</taxon>
        <taxon>Actinomycetes</taxon>
        <taxon>Mycobacteriales</taxon>
        <taxon>Mycobacteriaceae</taxon>
        <taxon>Mycolicibacterium</taxon>
    </lineage>
</organism>
<feature type="transmembrane region" description="Helical" evidence="2">
    <location>
        <begin position="12"/>
        <end position="32"/>
    </location>
</feature>
<dbReference type="OrthoDB" id="1814561at2"/>
<evidence type="ECO:0000256" key="2">
    <source>
        <dbReference type="SAM" id="Phobius"/>
    </source>
</evidence>
<keyword evidence="2" id="KW-1133">Transmembrane helix</keyword>
<feature type="transmembrane region" description="Helical" evidence="2">
    <location>
        <begin position="52"/>
        <end position="72"/>
    </location>
</feature>
<keyword evidence="2" id="KW-0812">Transmembrane</keyword>
<protein>
    <recommendedName>
        <fullName evidence="5">Ryanodine receptor Ryr domain-containing protein</fullName>
    </recommendedName>
</protein>
<gene>
    <name evidence="3" type="ORF">BHQ18_01510</name>
</gene>
<dbReference type="Gene3D" id="6.20.350.10">
    <property type="match status" value="1"/>
</dbReference>
<comment type="caution">
    <text evidence="3">The sequence shown here is derived from an EMBL/GenBank/DDBJ whole genome shotgun (WGS) entry which is preliminary data.</text>
</comment>
<dbReference type="STRING" id="1776.BHQ18_01510"/>
<sequence length="791" mass="86916">MGGAVRGATVARTSVTAVTFLLLIYLAVIALYPELRQRVPSAVRWFGEPVPVSVPSIAVVVLLLLIVGIGIFRAHGNRETGAPLAVVAGLATISLVLSLASFWRCHDSSHPFFFAPLIGAVGVVKGGTGALETEAGACPSPVPVALEIARLSALAAIFLSVIGVAAALFRSRVDRLRVRFARAVTVAVGLDDDSLSMVEAVADTLGRRSTLVVVTSIPDRHCVHAARTRGARVLTADLSHPETLPALQLWRRLDRLYLLSADPSTNLRRLTAISSAIPETHGRQRIPLIMRIDDPWQAMAWRAQHFGGTDTRWAADAVGKYEVTARRLLDRIVADRSSRLLVCGSSALTLALCADLAQRRLERDYHAGETEASLPQLILVAVNADEYRRDHEHCLRQAGFPPDRLTVEVVAAEPSVATVLDLVEGGDPATTAVILVDSAALDPTTATRLAARLPATSIWAWDPKAVGSDERAALVGRLRTFRLSMDLPQGQAHDAWERAARLIHERYASAVGHRTAASAPWQDLDEFYRGSNRRQVETTLWIVEAIGGHTWNTFGAESDEVSIAELRGLEPLEQLRRLGFDRDRALAMARAEHEDWCRYYRKHGWRHGKVRDDARKIHDKLVDWSVVESEPALLSKSLSSLAASLTAMRELGYRSRPVTDAASNGIPWQRFRRTGTVIAEKRDEPWTWTASSGDSMKASAGDWAVRDPDGGQWWSVRDDIFRSRYEHLGGDRWRRSGFAAARPARDGEVIDTLEGPVTASAGDWVVRGEHDEQWPVPADQFERRYQGPVSD</sequence>
<keyword evidence="2" id="KW-0472">Membrane</keyword>
<feature type="transmembrane region" description="Helical" evidence="2">
    <location>
        <begin position="148"/>
        <end position="169"/>
    </location>
</feature>
<dbReference type="Proteomes" id="UP000094053">
    <property type="component" value="Unassembled WGS sequence"/>
</dbReference>
<keyword evidence="4" id="KW-1185">Reference proteome</keyword>
<feature type="transmembrane region" description="Helical" evidence="2">
    <location>
        <begin position="84"/>
        <end position="103"/>
    </location>
</feature>